<keyword evidence="2" id="KW-0813">Transport</keyword>
<feature type="transmembrane region" description="Helical" evidence="8">
    <location>
        <begin position="162"/>
        <end position="181"/>
    </location>
</feature>
<dbReference type="AlphaFoldDB" id="A0A2A6M6X4"/>
<keyword evidence="6 8" id="KW-1133">Transmembrane helix</keyword>
<evidence type="ECO:0000256" key="1">
    <source>
        <dbReference type="ARBA" id="ARBA00004651"/>
    </source>
</evidence>
<keyword evidence="5 8" id="KW-0812">Transmembrane</keyword>
<dbReference type="RefSeq" id="WP_097586360.1">
    <property type="nucleotide sequence ID" value="NZ_NWTC01000001.1"/>
</dbReference>
<comment type="subcellular location">
    <subcellularLocation>
        <location evidence="1">Cell membrane</location>
        <topology evidence="1">Multi-pass membrane protein</topology>
    </subcellularLocation>
</comment>
<feature type="transmembrane region" description="Helical" evidence="8">
    <location>
        <begin position="241"/>
        <end position="260"/>
    </location>
</feature>
<evidence type="ECO:0000313" key="10">
    <source>
        <dbReference type="Proteomes" id="UP000220353"/>
    </source>
</evidence>
<feature type="transmembrane region" description="Helical" evidence="8">
    <location>
        <begin position="213"/>
        <end position="235"/>
    </location>
</feature>
<proteinExistence type="predicted"/>
<dbReference type="CDD" id="cd06579">
    <property type="entry name" value="TM_PBP1_transp_AraH_like"/>
    <property type="match status" value="1"/>
</dbReference>
<organism evidence="9 10">
    <name type="scientific">Rhizobium fredii</name>
    <name type="common">Sinorhizobium fredii</name>
    <dbReference type="NCBI Taxonomy" id="380"/>
    <lineage>
        <taxon>Bacteria</taxon>
        <taxon>Pseudomonadati</taxon>
        <taxon>Pseudomonadota</taxon>
        <taxon>Alphaproteobacteria</taxon>
        <taxon>Hyphomicrobiales</taxon>
        <taxon>Rhizobiaceae</taxon>
        <taxon>Sinorhizobium/Ensifer group</taxon>
        <taxon>Sinorhizobium</taxon>
    </lineage>
</organism>
<evidence type="ECO:0000256" key="7">
    <source>
        <dbReference type="ARBA" id="ARBA00023136"/>
    </source>
</evidence>
<evidence type="ECO:0000313" key="9">
    <source>
        <dbReference type="EMBL" id="PDT50139.1"/>
    </source>
</evidence>
<dbReference type="GO" id="GO:0005886">
    <property type="term" value="C:plasma membrane"/>
    <property type="evidence" value="ECO:0007669"/>
    <property type="project" value="UniProtKB-SubCell"/>
</dbReference>
<keyword evidence="4" id="KW-0997">Cell inner membrane</keyword>
<dbReference type="EMBL" id="NWTC01000001">
    <property type="protein sequence ID" value="PDT50139.1"/>
    <property type="molecule type" value="Genomic_DNA"/>
</dbReference>
<feature type="transmembrane region" description="Helical" evidence="8">
    <location>
        <begin position="123"/>
        <end position="142"/>
    </location>
</feature>
<name>A0A2A6M6X4_RHIFR</name>
<evidence type="ECO:0000256" key="3">
    <source>
        <dbReference type="ARBA" id="ARBA00022475"/>
    </source>
</evidence>
<comment type="caution">
    <text evidence="9">The sequence shown here is derived from an EMBL/GenBank/DDBJ whole genome shotgun (WGS) entry which is preliminary data.</text>
</comment>
<evidence type="ECO:0000256" key="4">
    <source>
        <dbReference type="ARBA" id="ARBA00022519"/>
    </source>
</evidence>
<dbReference type="PANTHER" id="PTHR32196">
    <property type="entry name" value="ABC TRANSPORTER PERMEASE PROTEIN YPHD-RELATED-RELATED"/>
    <property type="match status" value="1"/>
</dbReference>
<feature type="transmembrane region" description="Helical" evidence="8">
    <location>
        <begin position="292"/>
        <end position="310"/>
    </location>
</feature>
<feature type="transmembrane region" description="Helical" evidence="8">
    <location>
        <begin position="267"/>
        <end position="286"/>
    </location>
</feature>
<keyword evidence="3" id="KW-1003">Cell membrane</keyword>
<protein>
    <submittedName>
        <fullName evidence="9">ABC transporter permease</fullName>
    </submittedName>
</protein>
<feature type="transmembrane region" description="Helical" evidence="8">
    <location>
        <begin position="96"/>
        <end position="116"/>
    </location>
</feature>
<dbReference type="Proteomes" id="UP000220353">
    <property type="component" value="Unassembled WGS sequence"/>
</dbReference>
<keyword evidence="7 8" id="KW-0472">Membrane</keyword>
<evidence type="ECO:0000256" key="8">
    <source>
        <dbReference type="SAM" id="Phobius"/>
    </source>
</evidence>
<reference evidence="9 10" key="1">
    <citation type="submission" date="2017-09" db="EMBL/GenBank/DDBJ databases">
        <title>Comparative genomics of rhizobia isolated from Phaseolus vulgaris in China.</title>
        <authorList>
            <person name="Tong W."/>
        </authorList>
    </citation>
    <scope>NUCLEOTIDE SEQUENCE [LARGE SCALE GENOMIC DNA]</scope>
    <source>
        <strain evidence="9 10">PCH1</strain>
    </source>
</reference>
<dbReference type="GO" id="GO:0022857">
    <property type="term" value="F:transmembrane transporter activity"/>
    <property type="evidence" value="ECO:0007669"/>
    <property type="project" value="InterPro"/>
</dbReference>
<evidence type="ECO:0000256" key="6">
    <source>
        <dbReference type="ARBA" id="ARBA00022989"/>
    </source>
</evidence>
<dbReference type="PANTHER" id="PTHR32196:SF21">
    <property type="entry name" value="ABC TRANSPORTER PERMEASE PROTEIN YPHD-RELATED"/>
    <property type="match status" value="1"/>
</dbReference>
<dbReference type="Pfam" id="PF02653">
    <property type="entry name" value="BPD_transp_2"/>
    <property type="match status" value="1"/>
</dbReference>
<dbReference type="InterPro" id="IPR001851">
    <property type="entry name" value="ABC_transp_permease"/>
</dbReference>
<feature type="transmembrane region" description="Helical" evidence="8">
    <location>
        <begin position="37"/>
        <end position="59"/>
    </location>
</feature>
<sequence>MTSKTSRWVSATPVLVLIGLCLAVALVDPRFLSIGNMVRIAAAASAPLVLALGATFIILMGSIDLSIEGSMAFTAAVLAALVANASGSGLDLGLAALPFTLLAAAAFGLVTGLVHVHLKVPSFMASLGMGFVGVGVATVILGGERVGILDQNIRALALTRALGLPLSVYVGLLMLAVAWFIQDHTRIGRHIMALGGGEDLAAASGINVKRVRVLAFTIAGAFFGVGAVLACARLGASSALIGSGQLFTAISAVVVGGTALTGGKGGVLQTVLGVLIVVVLNNGMIILGLPSFVQQGVLGLAIILAVLLNSPRRTVAIIK</sequence>
<evidence type="ECO:0000256" key="5">
    <source>
        <dbReference type="ARBA" id="ARBA00022692"/>
    </source>
</evidence>
<evidence type="ECO:0000256" key="2">
    <source>
        <dbReference type="ARBA" id="ARBA00022448"/>
    </source>
</evidence>
<gene>
    <name evidence="9" type="ORF">CO661_00260</name>
</gene>
<accession>A0A2A6M6X4</accession>
<feature type="transmembrane region" description="Helical" evidence="8">
    <location>
        <begin position="71"/>
        <end position="90"/>
    </location>
</feature>